<keyword evidence="1" id="KW-1133">Transmembrane helix</keyword>
<evidence type="ECO:0000256" key="1">
    <source>
        <dbReference type="SAM" id="Phobius"/>
    </source>
</evidence>
<feature type="transmembrane region" description="Helical" evidence="1">
    <location>
        <begin position="75"/>
        <end position="101"/>
    </location>
</feature>
<dbReference type="EMBL" id="JACEOL010000031">
    <property type="protein sequence ID" value="MBA4602561.1"/>
    <property type="molecule type" value="Genomic_DNA"/>
</dbReference>
<proteinExistence type="predicted"/>
<protein>
    <submittedName>
        <fullName evidence="2">Uncharacterized protein</fullName>
    </submittedName>
</protein>
<sequence>MRTKAGHFVIEFLFVIGSVMLLKNWIFPLLISFWFPALLAAELFLEWTMIIVGAMMIFIYLGLGSSSKQAYRLSLIQAVGIFFGLHFLFFIPTFSLVDQFYMYWEHLIKDFFSLFFPRQTFYTWQLVTVYFILYLVGRTIRVKDEKTELKSGCQGMPTRLKMRNR</sequence>
<dbReference type="AlphaFoldDB" id="A0A7W1XSX7"/>
<comment type="caution">
    <text evidence="2">The sequence shown here is derived from an EMBL/GenBank/DDBJ whole genome shotgun (WGS) entry which is preliminary data.</text>
</comment>
<evidence type="ECO:0000313" key="2">
    <source>
        <dbReference type="EMBL" id="MBA4602561.1"/>
    </source>
</evidence>
<dbReference type="Proteomes" id="UP000538292">
    <property type="component" value="Unassembled WGS sequence"/>
</dbReference>
<evidence type="ECO:0000313" key="3">
    <source>
        <dbReference type="Proteomes" id="UP000538292"/>
    </source>
</evidence>
<keyword evidence="3" id="KW-1185">Reference proteome</keyword>
<reference evidence="2 3" key="1">
    <citation type="submission" date="2020-07" db="EMBL/GenBank/DDBJ databases">
        <title>Thermoactinomyces phylogeny.</title>
        <authorList>
            <person name="Dunlap C."/>
        </authorList>
    </citation>
    <scope>NUCLEOTIDE SEQUENCE [LARGE SCALE GENOMIC DNA]</scope>
    <source>
        <strain evidence="2 3">AMNI-1</strain>
    </source>
</reference>
<organism evidence="2 3">
    <name type="scientific">Thermoactinomyces mirandus</name>
    <dbReference type="NCBI Taxonomy" id="2756294"/>
    <lineage>
        <taxon>Bacteria</taxon>
        <taxon>Bacillati</taxon>
        <taxon>Bacillota</taxon>
        <taxon>Bacilli</taxon>
        <taxon>Bacillales</taxon>
        <taxon>Thermoactinomycetaceae</taxon>
        <taxon>Thermoactinomyces</taxon>
    </lineage>
</organism>
<feature type="transmembrane region" description="Helical" evidence="1">
    <location>
        <begin position="121"/>
        <end position="140"/>
    </location>
</feature>
<accession>A0A7W1XSX7</accession>
<keyword evidence="1" id="KW-0472">Membrane</keyword>
<keyword evidence="1" id="KW-0812">Transmembrane</keyword>
<feature type="transmembrane region" description="Helical" evidence="1">
    <location>
        <begin position="43"/>
        <end position="63"/>
    </location>
</feature>
<feature type="transmembrane region" description="Helical" evidence="1">
    <location>
        <begin position="12"/>
        <end position="37"/>
    </location>
</feature>
<name>A0A7W1XSX7_9BACL</name>
<dbReference type="RefSeq" id="WP_181740235.1">
    <property type="nucleotide sequence ID" value="NZ_JACEOL010000031.1"/>
</dbReference>
<gene>
    <name evidence="2" type="ORF">H2C83_09595</name>
</gene>